<comment type="caution">
    <text evidence="1">The sequence shown here is derived from an EMBL/GenBank/DDBJ whole genome shotgun (WGS) entry which is preliminary data.</text>
</comment>
<reference evidence="2 4" key="1">
    <citation type="submission" date="2020-05" db="EMBL/GenBank/DDBJ databases">
        <title>Comparative genomic analysis of denitrifying bacteria from Halomonas genus.</title>
        <authorList>
            <person name="Wang L."/>
            <person name="Shao Z."/>
        </authorList>
    </citation>
    <scope>NUCLEOTIDE SEQUENCE [LARGE SCALE GENOMIC DNA]</scope>
    <source>
        <strain evidence="2 4">DSM 17331</strain>
    </source>
</reference>
<evidence type="ECO:0000313" key="2">
    <source>
        <dbReference type="EMBL" id="MCG6662179.1"/>
    </source>
</evidence>
<dbReference type="Pfam" id="PF09523">
    <property type="entry name" value="DUF2390"/>
    <property type="match status" value="1"/>
</dbReference>
<evidence type="ECO:0000313" key="1">
    <source>
        <dbReference type="EMBL" id="MBA2779778.1"/>
    </source>
</evidence>
<keyword evidence="4" id="KW-1185">Reference proteome</keyword>
<accession>A0A7V9W2B8</accession>
<name>A0A7V9W2B8_9GAMM</name>
<evidence type="ECO:0000313" key="3">
    <source>
        <dbReference type="Proteomes" id="UP000518091"/>
    </source>
</evidence>
<proteinExistence type="predicted"/>
<dbReference type="EMBL" id="JACEFT010000016">
    <property type="protein sequence ID" value="MBA2779778.1"/>
    <property type="molecule type" value="Genomic_DNA"/>
</dbReference>
<gene>
    <name evidence="1" type="ORF">H1D44_12820</name>
    <name evidence="2" type="ORF">HOP48_11570</name>
</gene>
<reference evidence="1 3" key="2">
    <citation type="submission" date="2020-07" db="EMBL/GenBank/DDBJ databases">
        <title>Identification of Halomonas strains.</title>
        <authorList>
            <person name="Xiao Z."/>
            <person name="Shen J."/>
        </authorList>
    </citation>
    <scope>NUCLEOTIDE SEQUENCE [LARGE SCALE GENOMIC DNA]</scope>
    <source>
        <strain evidence="1 3">DSM 17331</strain>
    </source>
</reference>
<dbReference type="Proteomes" id="UP000814353">
    <property type="component" value="Unassembled WGS sequence"/>
</dbReference>
<dbReference type="InterPro" id="IPR012659">
    <property type="entry name" value="CHP02444"/>
</dbReference>
<dbReference type="Proteomes" id="UP000518091">
    <property type="component" value="Unassembled WGS sequence"/>
</dbReference>
<dbReference type="NCBIfam" id="TIGR02444">
    <property type="entry name" value="TIGR02444 family protein"/>
    <property type="match status" value="1"/>
</dbReference>
<protein>
    <submittedName>
        <fullName evidence="1">TIGR02444 family protein</fullName>
    </submittedName>
</protein>
<sequence>MSDDSTATRADLRSRLAADPLWDFALDFYGRPGVEAACLLLQDEAGVDVCELLWRCWLHRHGLAPAGEPAELAAIRRWQDEVTVPLRALRRRLKAQSMHDAGTAKVRRVIQQAELAAERETLLRLQHLAEHTNPSTILTRAASNFENSLASRWKLQKKAQLLALQTLECQLDPL</sequence>
<dbReference type="EMBL" id="JABFUB010000008">
    <property type="protein sequence ID" value="MCG6662179.1"/>
    <property type="molecule type" value="Genomic_DNA"/>
</dbReference>
<dbReference type="AlphaFoldDB" id="A0A7V9W2B8"/>
<organism evidence="1 3">
    <name type="scientific">Billgrantia kenyensis</name>
    <dbReference type="NCBI Taxonomy" id="321266"/>
    <lineage>
        <taxon>Bacteria</taxon>
        <taxon>Pseudomonadati</taxon>
        <taxon>Pseudomonadota</taxon>
        <taxon>Gammaproteobacteria</taxon>
        <taxon>Oceanospirillales</taxon>
        <taxon>Halomonadaceae</taxon>
        <taxon>Billgrantia</taxon>
    </lineage>
</organism>
<evidence type="ECO:0000313" key="4">
    <source>
        <dbReference type="Proteomes" id="UP000814353"/>
    </source>
</evidence>